<dbReference type="AlphaFoldDB" id="A0AAP0MEL3"/>
<dbReference type="EMBL" id="JBCGBO010000004">
    <property type="protein sequence ID" value="KAK9208100.1"/>
    <property type="molecule type" value="Genomic_DNA"/>
</dbReference>
<evidence type="ECO:0000313" key="2">
    <source>
        <dbReference type="Proteomes" id="UP001428341"/>
    </source>
</evidence>
<name>A0AAP0MEL3_9ROSI</name>
<evidence type="ECO:0000313" key="1">
    <source>
        <dbReference type="EMBL" id="KAK9208100.1"/>
    </source>
</evidence>
<proteinExistence type="predicted"/>
<reference evidence="1 2" key="1">
    <citation type="submission" date="2024-05" db="EMBL/GenBank/DDBJ databases">
        <title>Haplotype-resolved chromosome-level genome assembly of Huyou (Citrus changshanensis).</title>
        <authorList>
            <person name="Miao C."/>
            <person name="Chen W."/>
            <person name="Wu Y."/>
            <person name="Wang L."/>
            <person name="Zhao S."/>
            <person name="Grierson D."/>
            <person name="Xu C."/>
            <person name="Chen K."/>
        </authorList>
    </citation>
    <scope>NUCLEOTIDE SEQUENCE [LARGE SCALE GENOMIC DNA]</scope>
    <source>
        <strain evidence="1">01-14</strain>
        <tissue evidence="1">Leaf</tissue>
    </source>
</reference>
<gene>
    <name evidence="1" type="ORF">WN944_000454</name>
</gene>
<comment type="caution">
    <text evidence="1">The sequence shown here is derived from an EMBL/GenBank/DDBJ whole genome shotgun (WGS) entry which is preliminary data.</text>
</comment>
<protein>
    <submittedName>
        <fullName evidence="1">Uncharacterized protein</fullName>
    </submittedName>
</protein>
<keyword evidence="2" id="KW-1185">Reference proteome</keyword>
<sequence>MTKARRHDEGSGAWWWSVAKACRAVVSHVAEVDREDNGAGGVTVVPRDSGGIKADHMELVVFEAVVVWS</sequence>
<accession>A0AAP0MEL3</accession>
<organism evidence="1 2">
    <name type="scientific">Citrus x changshan-huyou</name>
    <dbReference type="NCBI Taxonomy" id="2935761"/>
    <lineage>
        <taxon>Eukaryota</taxon>
        <taxon>Viridiplantae</taxon>
        <taxon>Streptophyta</taxon>
        <taxon>Embryophyta</taxon>
        <taxon>Tracheophyta</taxon>
        <taxon>Spermatophyta</taxon>
        <taxon>Magnoliopsida</taxon>
        <taxon>eudicotyledons</taxon>
        <taxon>Gunneridae</taxon>
        <taxon>Pentapetalae</taxon>
        <taxon>rosids</taxon>
        <taxon>malvids</taxon>
        <taxon>Sapindales</taxon>
        <taxon>Rutaceae</taxon>
        <taxon>Aurantioideae</taxon>
        <taxon>Citrus</taxon>
    </lineage>
</organism>
<dbReference type="Proteomes" id="UP001428341">
    <property type="component" value="Unassembled WGS sequence"/>
</dbReference>